<dbReference type="PROSITE" id="PS50011">
    <property type="entry name" value="PROTEIN_KINASE_DOM"/>
    <property type="match status" value="1"/>
</dbReference>
<gene>
    <name evidence="16" type="primary">LOC100648089</name>
</gene>
<dbReference type="InterPro" id="IPR032710">
    <property type="entry name" value="NTF2-like_dom_sf"/>
</dbReference>
<keyword evidence="9" id="KW-0112">Calmodulin-binding</keyword>
<evidence type="ECO:0000256" key="4">
    <source>
        <dbReference type="ARBA" id="ARBA00022553"/>
    </source>
</evidence>
<dbReference type="Proteomes" id="UP000835206">
    <property type="component" value="Chromosome 4"/>
</dbReference>
<dbReference type="Gene3D" id="3.10.450.50">
    <property type="match status" value="1"/>
</dbReference>
<keyword evidence="15" id="KW-1185">Reference proteome</keyword>
<keyword evidence="3" id="KW-0723">Serine/threonine-protein kinase</keyword>
<protein>
    <recommendedName>
        <fullName evidence="2">calcium/calmodulin-dependent protein kinase</fullName>
        <ecNumber evidence="2">2.7.11.17</ecNumber>
    </recommendedName>
</protein>
<dbReference type="InterPro" id="IPR017441">
    <property type="entry name" value="Protein_kinase_ATP_BS"/>
</dbReference>
<dbReference type="EC" id="2.7.11.17" evidence="2"/>
<comment type="similarity">
    <text evidence="1">Belongs to the protein kinase superfamily. CAMK Ser/Thr protein kinase family. CaMK subfamily.</text>
</comment>
<reference evidence="16" key="1">
    <citation type="submission" date="2025-08" db="UniProtKB">
        <authorList>
            <consortium name="RefSeq"/>
        </authorList>
    </citation>
    <scope>IDENTIFICATION</scope>
</reference>
<dbReference type="FunFam" id="3.10.450.50:FF:000009">
    <property type="entry name" value="Calcium/calmodulin-dependent protein kinase type II"/>
    <property type="match status" value="1"/>
</dbReference>
<organism evidence="15 16">
    <name type="scientific">Bombus terrestris</name>
    <name type="common">Buff-tailed bumblebee</name>
    <name type="synonym">Apis terrestris</name>
    <dbReference type="NCBI Taxonomy" id="30195"/>
    <lineage>
        <taxon>Eukaryota</taxon>
        <taxon>Metazoa</taxon>
        <taxon>Ecdysozoa</taxon>
        <taxon>Arthropoda</taxon>
        <taxon>Hexapoda</taxon>
        <taxon>Insecta</taxon>
        <taxon>Pterygota</taxon>
        <taxon>Neoptera</taxon>
        <taxon>Endopterygota</taxon>
        <taxon>Hymenoptera</taxon>
        <taxon>Apocrita</taxon>
        <taxon>Aculeata</taxon>
        <taxon>Apoidea</taxon>
        <taxon>Anthophila</taxon>
        <taxon>Apidae</taxon>
        <taxon>Bombus</taxon>
        <taxon>Bombus</taxon>
    </lineage>
</organism>
<keyword evidence="8 12" id="KW-0067">ATP-binding</keyword>
<dbReference type="Gene3D" id="6.10.140.620">
    <property type="match status" value="1"/>
</dbReference>
<feature type="region of interest" description="Disordered" evidence="13">
    <location>
        <begin position="329"/>
        <end position="399"/>
    </location>
</feature>
<dbReference type="GO" id="GO:0023052">
    <property type="term" value="P:signaling"/>
    <property type="evidence" value="ECO:0007669"/>
    <property type="project" value="UniProtKB-ARBA"/>
</dbReference>
<dbReference type="FunFam" id="3.30.200.20:FF:000002">
    <property type="entry name" value="Calcium/calmodulin-dependent protein kinase type II subunit delta isoform 2"/>
    <property type="match status" value="1"/>
</dbReference>
<dbReference type="GO" id="GO:0005524">
    <property type="term" value="F:ATP binding"/>
    <property type="evidence" value="ECO:0007669"/>
    <property type="project" value="UniProtKB-UniRule"/>
</dbReference>
<dbReference type="GO" id="GO:0010468">
    <property type="term" value="P:regulation of gene expression"/>
    <property type="evidence" value="ECO:0007669"/>
    <property type="project" value="UniProtKB-ARBA"/>
</dbReference>
<proteinExistence type="inferred from homology"/>
<evidence type="ECO:0000256" key="1">
    <source>
        <dbReference type="ARBA" id="ARBA00005354"/>
    </source>
</evidence>
<evidence type="ECO:0000256" key="10">
    <source>
        <dbReference type="ARBA" id="ARBA00047307"/>
    </source>
</evidence>
<evidence type="ECO:0000256" key="11">
    <source>
        <dbReference type="ARBA" id="ARBA00047430"/>
    </source>
</evidence>
<dbReference type="RefSeq" id="XP_020718426.1">
    <property type="nucleotide sequence ID" value="XM_020862767.2"/>
</dbReference>
<dbReference type="Pfam" id="PF08332">
    <property type="entry name" value="CaMKII_AD"/>
    <property type="match status" value="1"/>
</dbReference>
<dbReference type="CDD" id="cd14086">
    <property type="entry name" value="STKc_CaMKII"/>
    <property type="match status" value="1"/>
</dbReference>
<dbReference type="Gene3D" id="1.10.510.10">
    <property type="entry name" value="Transferase(Phosphotransferase) domain 1"/>
    <property type="match status" value="1"/>
</dbReference>
<evidence type="ECO:0000256" key="3">
    <source>
        <dbReference type="ARBA" id="ARBA00022527"/>
    </source>
</evidence>
<feature type="domain" description="Protein kinase" evidence="14">
    <location>
        <begin position="14"/>
        <end position="272"/>
    </location>
</feature>
<comment type="catalytic activity">
    <reaction evidence="10">
        <text>L-threonyl-[protein] + ATP = O-phospho-L-threonyl-[protein] + ADP + H(+)</text>
        <dbReference type="Rhea" id="RHEA:46608"/>
        <dbReference type="Rhea" id="RHEA-COMP:11060"/>
        <dbReference type="Rhea" id="RHEA-COMP:11605"/>
        <dbReference type="ChEBI" id="CHEBI:15378"/>
        <dbReference type="ChEBI" id="CHEBI:30013"/>
        <dbReference type="ChEBI" id="CHEBI:30616"/>
        <dbReference type="ChEBI" id="CHEBI:61977"/>
        <dbReference type="ChEBI" id="CHEBI:456216"/>
        <dbReference type="EC" id="2.7.11.17"/>
    </reaction>
</comment>
<evidence type="ECO:0000256" key="6">
    <source>
        <dbReference type="ARBA" id="ARBA00022741"/>
    </source>
</evidence>
<evidence type="ECO:0000313" key="16">
    <source>
        <dbReference type="RefSeq" id="XP_020718426.1"/>
    </source>
</evidence>
<dbReference type="InterPro" id="IPR011009">
    <property type="entry name" value="Kinase-like_dom_sf"/>
</dbReference>
<dbReference type="GeneID" id="100648089"/>
<dbReference type="GO" id="GO:0004683">
    <property type="term" value="F:calcium/calmodulin-dependent protein kinase activity"/>
    <property type="evidence" value="ECO:0007669"/>
    <property type="project" value="UniProtKB-EC"/>
</dbReference>
<dbReference type="GO" id="GO:0005516">
    <property type="term" value="F:calmodulin binding"/>
    <property type="evidence" value="ECO:0007669"/>
    <property type="project" value="UniProtKB-KW"/>
</dbReference>
<dbReference type="FunFam" id="1.10.510.10:FF:000001">
    <property type="entry name" value="Calcium/calmodulin-dependent protein kinase type II subunit delta"/>
    <property type="match status" value="1"/>
</dbReference>
<dbReference type="InterPro" id="IPR008271">
    <property type="entry name" value="Ser/Thr_kinase_AS"/>
</dbReference>
<feature type="binding site" evidence="12">
    <location>
        <position position="43"/>
    </location>
    <ligand>
        <name>ATP</name>
        <dbReference type="ChEBI" id="CHEBI:30616"/>
    </ligand>
</feature>
<dbReference type="SUPFAM" id="SSF56112">
    <property type="entry name" value="Protein kinase-like (PK-like)"/>
    <property type="match status" value="1"/>
</dbReference>
<evidence type="ECO:0000256" key="5">
    <source>
        <dbReference type="ARBA" id="ARBA00022679"/>
    </source>
</evidence>
<comment type="catalytic activity">
    <reaction evidence="11">
        <text>L-seryl-[protein] + ATP = O-phospho-L-seryl-[protein] + ADP + H(+)</text>
        <dbReference type="Rhea" id="RHEA:17989"/>
        <dbReference type="Rhea" id="RHEA-COMP:9863"/>
        <dbReference type="Rhea" id="RHEA-COMP:11604"/>
        <dbReference type="ChEBI" id="CHEBI:15378"/>
        <dbReference type="ChEBI" id="CHEBI:29999"/>
        <dbReference type="ChEBI" id="CHEBI:30616"/>
        <dbReference type="ChEBI" id="CHEBI:83421"/>
        <dbReference type="ChEBI" id="CHEBI:456216"/>
        <dbReference type="EC" id="2.7.11.17"/>
    </reaction>
</comment>
<dbReference type="PANTHER" id="PTHR24347">
    <property type="entry name" value="SERINE/THREONINE-PROTEIN KINASE"/>
    <property type="match status" value="1"/>
</dbReference>
<evidence type="ECO:0000313" key="15">
    <source>
        <dbReference type="Proteomes" id="UP000835206"/>
    </source>
</evidence>
<evidence type="ECO:0000256" key="12">
    <source>
        <dbReference type="PROSITE-ProRule" id="PRU10141"/>
    </source>
</evidence>
<evidence type="ECO:0000256" key="13">
    <source>
        <dbReference type="SAM" id="MobiDB-lite"/>
    </source>
</evidence>
<dbReference type="Pfam" id="PF00069">
    <property type="entry name" value="Pkinase"/>
    <property type="match status" value="1"/>
</dbReference>
<keyword evidence="4" id="KW-0597">Phosphoprotein</keyword>
<dbReference type="SUPFAM" id="SSF54427">
    <property type="entry name" value="NTF2-like"/>
    <property type="match status" value="1"/>
</dbReference>
<dbReference type="AlphaFoldDB" id="A0A9B7HYV5"/>
<sequence>MATPTACTRFSDNYDLKEELGKGAFSVVRRCVQKSTGYEFAAKIINTKKLTARDFQKLEREARICRKLQHPNIVRLHDSIQEENHHYLVFDLVTGGELFEDIVAREFYSEADASHCIQQILESVHHCHHNGVVHRDLKPENLLLASKAKGAAVKLADFGLAIEVQGEAQAWFGFAGTPGYLSPEVLKKEPYGKPVDIWACGVILYILLVGYPPFWDEDQHRLYAQIKAGSYDYPSPEWDTVTPEAKNLINQMLTVNPSKRITASEALKHPWICQRERVASVVHRQETVDCLKKFNARRKLKGAILTTMLATRNFSSKYDAQGRSIITKKGDGSQVKESTDSSTTIEDDDVKEDKKGVVDRSSTVIAKEPEAGSAGSASSSGSSSNSQNSQTGASPSSPAAVYISNNHVATPMVSSRRYDSSNNARRQEIIKMTEQLIESINIGDFEAYTKICDPHLTAFEPEALGNLVEGMDFHKFYFDNAVLAKHCKAVNTTILNPHVHLLGEDAACIAYVRLTQYMDKQGVAHTHQSEESRVWHKRDNKWQNVHFHRSMLTGPSPFSYSHK</sequence>
<dbReference type="Gene3D" id="3.30.200.20">
    <property type="entry name" value="Phosphorylase Kinase, domain 1"/>
    <property type="match status" value="1"/>
</dbReference>
<evidence type="ECO:0000256" key="9">
    <source>
        <dbReference type="ARBA" id="ARBA00022860"/>
    </source>
</evidence>
<keyword evidence="5" id="KW-0808">Transferase</keyword>
<accession>A0A9B7HYV5</accession>
<evidence type="ECO:0000256" key="7">
    <source>
        <dbReference type="ARBA" id="ARBA00022777"/>
    </source>
</evidence>
<name>A0A9B7HYV5_BOMTE</name>
<evidence type="ECO:0000256" key="2">
    <source>
        <dbReference type="ARBA" id="ARBA00012434"/>
    </source>
</evidence>
<feature type="compositionally biased region" description="Low complexity" evidence="13">
    <location>
        <begin position="371"/>
        <end position="394"/>
    </location>
</feature>
<dbReference type="GO" id="GO:0007154">
    <property type="term" value="P:cell communication"/>
    <property type="evidence" value="ECO:0007669"/>
    <property type="project" value="UniProtKB-ARBA"/>
</dbReference>
<dbReference type="InterPro" id="IPR000719">
    <property type="entry name" value="Prot_kinase_dom"/>
</dbReference>
<dbReference type="GO" id="GO:0007613">
    <property type="term" value="P:memory"/>
    <property type="evidence" value="ECO:0007669"/>
    <property type="project" value="UniProtKB-ARBA"/>
</dbReference>
<dbReference type="CTD" id="43828"/>
<keyword evidence="6 12" id="KW-0547">Nucleotide-binding</keyword>
<dbReference type="GO" id="GO:0030424">
    <property type="term" value="C:axon"/>
    <property type="evidence" value="ECO:0007669"/>
    <property type="project" value="UniProtKB-ARBA"/>
</dbReference>
<dbReference type="InterPro" id="IPR013543">
    <property type="entry name" value="Ca/CaM-dep_prot_kinase-assoc"/>
</dbReference>
<keyword evidence="7 16" id="KW-0418">Kinase</keyword>
<evidence type="ECO:0000259" key="14">
    <source>
        <dbReference type="PROSITE" id="PS50011"/>
    </source>
</evidence>
<dbReference type="PROSITE" id="PS00107">
    <property type="entry name" value="PROTEIN_KINASE_ATP"/>
    <property type="match status" value="1"/>
</dbReference>
<evidence type="ECO:0000256" key="8">
    <source>
        <dbReference type="ARBA" id="ARBA00022840"/>
    </source>
</evidence>
<dbReference type="SMART" id="SM00220">
    <property type="entry name" value="S_TKc"/>
    <property type="match status" value="1"/>
</dbReference>
<dbReference type="PROSITE" id="PS00108">
    <property type="entry name" value="PROTEIN_KINASE_ST"/>
    <property type="match status" value="1"/>
</dbReference>